<keyword evidence="2" id="KW-0472">Membrane</keyword>
<dbReference type="AlphaFoldDB" id="A0A1H1CQL9"/>
<dbReference type="Proteomes" id="UP000181917">
    <property type="component" value="Unassembled WGS sequence"/>
</dbReference>
<keyword evidence="4" id="KW-1185">Reference proteome</keyword>
<reference evidence="3 4" key="1">
    <citation type="submission" date="2016-10" db="EMBL/GenBank/DDBJ databases">
        <authorList>
            <person name="de Groot N.N."/>
        </authorList>
    </citation>
    <scope>NUCLEOTIDE SEQUENCE [LARGE SCALE GENOMIC DNA]</scope>
    <source>
        <strain evidence="3 4">DSM 20117</strain>
    </source>
</reference>
<dbReference type="RefSeq" id="WP_074700306.1">
    <property type="nucleotide sequence ID" value="NZ_CP018863.1"/>
</dbReference>
<sequence>MDVVEEMVGETMVALLAAAGVLHGGASLVVLATTKGLPAGTRAGLLAGCLLVPVIGPVLAVVAGWSAANDAAVRNQPGPGTGTGADVTAARRFRSPRR</sequence>
<gene>
    <name evidence="3" type="ORF">SAMN04489742_2041</name>
</gene>
<evidence type="ECO:0000256" key="1">
    <source>
        <dbReference type="SAM" id="MobiDB-lite"/>
    </source>
</evidence>
<dbReference type="KEGG" id="acry:AC20117_07190"/>
<dbReference type="OrthoDB" id="9989669at2"/>
<proteinExistence type="predicted"/>
<evidence type="ECO:0000256" key="2">
    <source>
        <dbReference type="SAM" id="Phobius"/>
    </source>
</evidence>
<dbReference type="EMBL" id="FNKH01000002">
    <property type="protein sequence ID" value="SDQ66493.1"/>
    <property type="molecule type" value="Genomic_DNA"/>
</dbReference>
<evidence type="ECO:0000313" key="3">
    <source>
        <dbReference type="EMBL" id="SDQ66493.1"/>
    </source>
</evidence>
<protein>
    <submittedName>
        <fullName evidence="3">Uncharacterized protein</fullName>
    </submittedName>
</protein>
<feature type="transmembrane region" description="Helical" evidence="2">
    <location>
        <begin position="12"/>
        <end position="33"/>
    </location>
</feature>
<keyword evidence="2" id="KW-1133">Transmembrane helix</keyword>
<accession>A0A1H1CQL9</accession>
<feature type="region of interest" description="Disordered" evidence="1">
    <location>
        <begin position="73"/>
        <end position="98"/>
    </location>
</feature>
<name>A0A1H1CQL9_9MICC</name>
<organism evidence="3 4">
    <name type="scientific">Crystallibacter crystallopoietes</name>
    <dbReference type="NCBI Taxonomy" id="37928"/>
    <lineage>
        <taxon>Bacteria</taxon>
        <taxon>Bacillati</taxon>
        <taxon>Actinomycetota</taxon>
        <taxon>Actinomycetes</taxon>
        <taxon>Micrococcales</taxon>
        <taxon>Micrococcaceae</taxon>
        <taxon>Crystallibacter</taxon>
    </lineage>
</organism>
<keyword evidence="2" id="KW-0812">Transmembrane</keyword>
<feature type="transmembrane region" description="Helical" evidence="2">
    <location>
        <begin position="45"/>
        <end position="68"/>
    </location>
</feature>
<evidence type="ECO:0000313" key="4">
    <source>
        <dbReference type="Proteomes" id="UP000181917"/>
    </source>
</evidence>